<dbReference type="PANTHER" id="PTHR12673:SF263">
    <property type="entry name" value="PLECKSTRIN DOMAIN-CONTAINING PROTEIN"/>
    <property type="match status" value="1"/>
</dbReference>
<feature type="domain" description="DH" evidence="1">
    <location>
        <begin position="1"/>
        <end position="97"/>
    </location>
</feature>
<comment type="caution">
    <text evidence="2">The sequence shown here is derived from an EMBL/GenBank/DDBJ whole genome shotgun (WGS) entry which is preliminary data.</text>
</comment>
<dbReference type="Gene3D" id="1.20.900.10">
    <property type="entry name" value="Dbl homology (DH) domain"/>
    <property type="match status" value="1"/>
</dbReference>
<organism evidence="2 3">
    <name type="scientific">Rhizophlyctis rosea</name>
    <dbReference type="NCBI Taxonomy" id="64517"/>
    <lineage>
        <taxon>Eukaryota</taxon>
        <taxon>Fungi</taxon>
        <taxon>Fungi incertae sedis</taxon>
        <taxon>Chytridiomycota</taxon>
        <taxon>Chytridiomycota incertae sedis</taxon>
        <taxon>Chytridiomycetes</taxon>
        <taxon>Rhizophlyctidales</taxon>
        <taxon>Rhizophlyctidaceae</taxon>
        <taxon>Rhizophlyctis</taxon>
    </lineage>
</organism>
<dbReference type="PROSITE" id="PS50010">
    <property type="entry name" value="DH_2"/>
    <property type="match status" value="1"/>
</dbReference>
<name>A0AAD5SE45_9FUNG</name>
<dbReference type="SUPFAM" id="SSF48065">
    <property type="entry name" value="DBL homology domain (DH-domain)"/>
    <property type="match status" value="1"/>
</dbReference>
<reference evidence="2" key="1">
    <citation type="submission" date="2020-05" db="EMBL/GenBank/DDBJ databases">
        <title>Phylogenomic resolution of chytrid fungi.</title>
        <authorList>
            <person name="Stajich J.E."/>
            <person name="Amses K."/>
            <person name="Simmons R."/>
            <person name="Seto K."/>
            <person name="Myers J."/>
            <person name="Bonds A."/>
            <person name="Quandt C.A."/>
            <person name="Barry K."/>
            <person name="Liu P."/>
            <person name="Grigoriev I."/>
            <person name="Longcore J.E."/>
            <person name="James T.Y."/>
        </authorList>
    </citation>
    <scope>NUCLEOTIDE SEQUENCE</scope>
    <source>
        <strain evidence="2">JEL0318</strain>
    </source>
</reference>
<dbReference type="InterPro" id="IPR051092">
    <property type="entry name" value="FYVE_RhoGEF_PH"/>
</dbReference>
<dbReference type="PANTHER" id="PTHR12673">
    <property type="entry name" value="FACIOGENITAL DYSPLASIA PROTEIN"/>
    <property type="match status" value="1"/>
</dbReference>
<dbReference type="Proteomes" id="UP001212841">
    <property type="component" value="Unassembled WGS sequence"/>
</dbReference>
<dbReference type="GO" id="GO:0005085">
    <property type="term" value="F:guanyl-nucleotide exchange factor activity"/>
    <property type="evidence" value="ECO:0007669"/>
    <property type="project" value="InterPro"/>
</dbReference>
<evidence type="ECO:0000313" key="3">
    <source>
        <dbReference type="Proteomes" id="UP001212841"/>
    </source>
</evidence>
<dbReference type="GO" id="GO:0005737">
    <property type="term" value="C:cytoplasm"/>
    <property type="evidence" value="ECO:0007669"/>
    <property type="project" value="TreeGrafter"/>
</dbReference>
<accession>A0AAD5SE45</accession>
<gene>
    <name evidence="2" type="ORF">HK097_006542</name>
</gene>
<evidence type="ECO:0000313" key="2">
    <source>
        <dbReference type="EMBL" id="KAJ3052314.1"/>
    </source>
</evidence>
<dbReference type="InterPro" id="IPR000219">
    <property type="entry name" value="DH_dom"/>
</dbReference>
<protein>
    <recommendedName>
        <fullName evidence="1">DH domain-containing protein</fullName>
    </recommendedName>
</protein>
<keyword evidence="3" id="KW-1185">Reference proteome</keyword>
<dbReference type="AlphaFoldDB" id="A0AAD5SE45"/>
<dbReference type="EMBL" id="JADGJD010000306">
    <property type="protein sequence ID" value="KAJ3052314.1"/>
    <property type="molecule type" value="Genomic_DNA"/>
</dbReference>
<dbReference type="Pfam" id="PF00621">
    <property type="entry name" value="RhoGEF"/>
    <property type="match status" value="1"/>
</dbReference>
<proteinExistence type="predicted"/>
<sequence>MGVYCYFVNNYDAAMETLGRVLESPGGKALFNTIQKSLTPRSPTLKDLLINPVQRPPRYSLLADKLLSTTPVTHPDWKALKGAVDKLRKGVGRIDERKGRWEEVRRIVNGGGVGGGGVGVRGLKGVPFELTHPKREFLKAFTLTELLPSFASSVTQTKTAMRKVFVFSDLVVCSSSSSDEGSVPPNTSFMGLSTMEGKENHCTIGRGEWKFEWALAIWDLEFVDVCGERDFGVWLRWRCAERSGEKRLAALSAEDQTSFIHTVQKAKCGPNRTGLMGLGLILPEGRGVKKPEPRNTIRILTENFEKFRMGVGEEGKKFRNPTKQQSRASLLAETAFHVAEKEQKEGKRFSLSVGKSVRIGGGDVFKRLSGFREDIVWS</sequence>
<evidence type="ECO:0000259" key="1">
    <source>
        <dbReference type="PROSITE" id="PS50010"/>
    </source>
</evidence>
<dbReference type="InterPro" id="IPR035899">
    <property type="entry name" value="DBL_dom_sf"/>
</dbReference>